<accession>D2W2N0</accession>
<dbReference type="OMA" id="CCTIENS"/>
<dbReference type="RefSeq" id="XP_002669387.1">
    <property type="nucleotide sequence ID" value="XM_002669341.1"/>
</dbReference>
<keyword evidence="1" id="KW-0812">Transmembrane</keyword>
<reference evidence="2 3" key="1">
    <citation type="journal article" date="2010" name="Cell">
        <title>The genome of Naegleria gruberi illuminates early eukaryotic versatility.</title>
        <authorList>
            <person name="Fritz-Laylin L.K."/>
            <person name="Prochnik S.E."/>
            <person name="Ginger M.L."/>
            <person name="Dacks J.B."/>
            <person name="Carpenter M.L."/>
            <person name="Field M.C."/>
            <person name="Kuo A."/>
            <person name="Paredez A."/>
            <person name="Chapman J."/>
            <person name="Pham J."/>
            <person name="Shu S."/>
            <person name="Neupane R."/>
            <person name="Cipriano M."/>
            <person name="Mancuso J."/>
            <person name="Tu H."/>
            <person name="Salamov A."/>
            <person name="Lindquist E."/>
            <person name="Shapiro H."/>
            <person name="Lucas S."/>
            <person name="Grigoriev I.V."/>
            <person name="Cande W.Z."/>
            <person name="Fulton C."/>
            <person name="Rokhsar D.S."/>
            <person name="Dawson S.C."/>
        </authorList>
    </citation>
    <scope>NUCLEOTIDE SEQUENCE [LARGE SCALE GENOMIC DNA]</scope>
    <source>
        <strain evidence="2 3">NEG-M</strain>
    </source>
</reference>
<dbReference type="OrthoDB" id="10297005at2759"/>
<protein>
    <submittedName>
        <fullName evidence="2">Predicted protein</fullName>
    </submittedName>
</protein>
<dbReference type="InParanoid" id="D2W2N0"/>
<dbReference type="KEGG" id="ngr:NAEGRDRAFT_75647"/>
<proteinExistence type="predicted"/>
<keyword evidence="3" id="KW-1185">Reference proteome</keyword>
<keyword evidence="1" id="KW-0472">Membrane</keyword>
<feature type="transmembrane region" description="Helical" evidence="1">
    <location>
        <begin position="199"/>
        <end position="229"/>
    </location>
</feature>
<dbReference type="GeneID" id="8860765"/>
<evidence type="ECO:0000256" key="1">
    <source>
        <dbReference type="SAM" id="Phobius"/>
    </source>
</evidence>
<organism evidence="3">
    <name type="scientific">Naegleria gruberi</name>
    <name type="common">Amoeba</name>
    <dbReference type="NCBI Taxonomy" id="5762"/>
    <lineage>
        <taxon>Eukaryota</taxon>
        <taxon>Discoba</taxon>
        <taxon>Heterolobosea</taxon>
        <taxon>Tetramitia</taxon>
        <taxon>Eutetramitia</taxon>
        <taxon>Vahlkampfiidae</taxon>
        <taxon>Naegleria</taxon>
    </lineage>
</organism>
<dbReference type="VEuPathDB" id="AmoebaDB:NAEGRDRAFT_75647"/>
<feature type="transmembrane region" description="Helical" evidence="1">
    <location>
        <begin position="45"/>
        <end position="70"/>
    </location>
</feature>
<dbReference type="AlphaFoldDB" id="D2W2N0"/>
<sequence length="253" mass="28933">MRRNQEDSDVELSVRSEVSSVTSLGTAMIAEEQEESRKECKRKSIFLCIFTAFFLMLVIPQLSLFIYFYLTVDSDPSLANDPNALVFRHSNCCTIENSFVDCFTSLKDTFCSFNITFPVQGFDEDSDPDAINDCVIAPNTTFRTRTDSITYKMNVGSEDYIKYATNMQNRTKIENISCYTDRTESYVSVNSISRLYNSYYFAMIAMGILMSGFCLAIIIGWMVIPFINLKRDGPRRRKRNRQAAANIINTANR</sequence>
<name>D2W2N0_NAEGR</name>
<dbReference type="Proteomes" id="UP000006671">
    <property type="component" value="Unassembled WGS sequence"/>
</dbReference>
<evidence type="ECO:0000313" key="3">
    <source>
        <dbReference type="Proteomes" id="UP000006671"/>
    </source>
</evidence>
<keyword evidence="1" id="KW-1133">Transmembrane helix</keyword>
<dbReference type="EMBL" id="GG738927">
    <property type="protein sequence ID" value="EFC36643.1"/>
    <property type="molecule type" value="Genomic_DNA"/>
</dbReference>
<gene>
    <name evidence="2" type="ORF">NAEGRDRAFT_75647</name>
</gene>
<evidence type="ECO:0000313" key="2">
    <source>
        <dbReference type="EMBL" id="EFC36643.1"/>
    </source>
</evidence>